<accession>A0ABS2W6B1</accession>
<evidence type="ECO:0000313" key="2">
    <source>
        <dbReference type="Proteomes" id="UP000760472"/>
    </source>
</evidence>
<name>A0ABS2W6B1_9GAMM</name>
<dbReference type="Pfam" id="PF14375">
    <property type="entry name" value="Cys_rich_CWC"/>
    <property type="match status" value="1"/>
</dbReference>
<comment type="caution">
    <text evidence="1">The sequence shown here is derived from an EMBL/GenBank/DDBJ whole genome shotgun (WGS) entry which is preliminary data.</text>
</comment>
<organism evidence="1 2">
    <name type="scientific">Amphritea pacifica</name>
    <dbReference type="NCBI Taxonomy" id="2811233"/>
    <lineage>
        <taxon>Bacteria</taxon>
        <taxon>Pseudomonadati</taxon>
        <taxon>Pseudomonadota</taxon>
        <taxon>Gammaproteobacteria</taxon>
        <taxon>Oceanospirillales</taxon>
        <taxon>Oceanospirillaceae</taxon>
        <taxon>Amphritea</taxon>
    </lineage>
</organism>
<evidence type="ECO:0000313" key="1">
    <source>
        <dbReference type="EMBL" id="MBN0987245.1"/>
    </source>
</evidence>
<sequence length="69" mass="7607">MTPDRIDPHLCPLCHQDNRCGNLSSCGSDASCWCRSPDISFPQTLLDRVPEEAKGRACICRSCAANRVK</sequence>
<reference evidence="1 2" key="1">
    <citation type="submission" date="2021-02" db="EMBL/GenBank/DDBJ databases">
        <title>A novel species of genus Amphritea isolated from a fishpond in China.</title>
        <authorList>
            <person name="Lu H."/>
        </authorList>
    </citation>
    <scope>NUCLEOTIDE SEQUENCE [LARGE SCALE GENOMIC DNA]</scope>
    <source>
        <strain evidence="1 2">RP18W</strain>
    </source>
</reference>
<dbReference type="EMBL" id="JAFFZP010000009">
    <property type="protein sequence ID" value="MBN0987245.1"/>
    <property type="molecule type" value="Genomic_DNA"/>
</dbReference>
<proteinExistence type="predicted"/>
<dbReference type="Proteomes" id="UP000760472">
    <property type="component" value="Unassembled WGS sequence"/>
</dbReference>
<dbReference type="InterPro" id="IPR032720">
    <property type="entry name" value="Cys_rich_CWC"/>
</dbReference>
<gene>
    <name evidence="1" type="ORF">JW498_07740</name>
</gene>
<keyword evidence="2" id="KW-1185">Reference proteome</keyword>
<protein>
    <submittedName>
        <fullName evidence="1">Cysteine-rich CWC family protein</fullName>
    </submittedName>
</protein>